<dbReference type="PANTHER" id="PTHR10903">
    <property type="entry name" value="GTPASE, IMAP FAMILY MEMBER-RELATED"/>
    <property type="match status" value="1"/>
</dbReference>
<dbReference type="Proteomes" id="UP000283210">
    <property type="component" value="Chromosome 9"/>
</dbReference>
<dbReference type="InterPro" id="IPR045058">
    <property type="entry name" value="GIMA/IAN/Toc"/>
</dbReference>
<dbReference type="CDD" id="cd01852">
    <property type="entry name" value="AIG1"/>
    <property type="match status" value="1"/>
</dbReference>
<dbReference type="Pfam" id="PF04548">
    <property type="entry name" value="AIG1"/>
    <property type="match status" value="4"/>
</dbReference>
<keyword evidence="9" id="KW-0256">Endoplasmic reticulum</keyword>
<gene>
    <name evidence="19" type="ORF">OJAV_G00095640</name>
</gene>
<dbReference type="PROSITE" id="PS51720">
    <property type="entry name" value="G_AIG1"/>
    <property type="match status" value="2"/>
</dbReference>
<proteinExistence type="inferred from homology"/>
<feature type="domain" description="AIG1-type G" evidence="18">
    <location>
        <begin position="650"/>
        <end position="833"/>
    </location>
</feature>
<comment type="subcellular location">
    <subcellularLocation>
        <location evidence="3">Cytoplasm</location>
        <location evidence="3">Cytosol</location>
    </subcellularLocation>
    <subcellularLocation>
        <location evidence="2">Endoplasmic reticulum</location>
    </subcellularLocation>
    <subcellularLocation>
        <location evidence="4">Golgi apparatus</location>
    </subcellularLocation>
    <subcellularLocation>
        <location evidence="1">Mitochondrion</location>
    </subcellularLocation>
</comment>
<evidence type="ECO:0000256" key="7">
    <source>
        <dbReference type="ARBA" id="ARBA00022737"/>
    </source>
</evidence>
<dbReference type="GO" id="GO:0005739">
    <property type="term" value="C:mitochondrion"/>
    <property type="evidence" value="ECO:0007669"/>
    <property type="project" value="UniProtKB-SubCell"/>
</dbReference>
<evidence type="ECO:0000256" key="15">
    <source>
        <dbReference type="ARBA" id="ARBA00077278"/>
    </source>
</evidence>
<feature type="compositionally biased region" description="Polar residues" evidence="17">
    <location>
        <begin position="820"/>
        <end position="833"/>
    </location>
</feature>
<evidence type="ECO:0000256" key="3">
    <source>
        <dbReference type="ARBA" id="ARBA00004514"/>
    </source>
</evidence>
<evidence type="ECO:0000313" key="20">
    <source>
        <dbReference type="Proteomes" id="UP000283210"/>
    </source>
</evidence>
<keyword evidence="6" id="KW-0963">Cytoplasm</keyword>
<name>A0A3S2P7Z9_ORYJA</name>
<dbReference type="InterPro" id="IPR027417">
    <property type="entry name" value="P-loop_NTPase"/>
</dbReference>
<keyword evidence="16" id="KW-0175">Coiled coil</keyword>
<evidence type="ECO:0000256" key="10">
    <source>
        <dbReference type="ARBA" id="ARBA00023034"/>
    </source>
</evidence>
<evidence type="ECO:0000256" key="17">
    <source>
        <dbReference type="SAM" id="MobiDB-lite"/>
    </source>
</evidence>
<reference evidence="19 20" key="2">
    <citation type="submission" date="2019-01" db="EMBL/GenBank/DDBJ databases">
        <title>A chromosome length genome reference of the Java medaka (oryzias javanicus).</title>
        <authorList>
            <person name="Herpin A."/>
            <person name="Takehana Y."/>
            <person name="Naruse K."/>
            <person name="Ansai S."/>
            <person name="Kawaguchi M."/>
        </authorList>
    </citation>
    <scope>NUCLEOTIDE SEQUENCE [LARGE SCALE GENOMIC DNA]</scope>
    <source>
        <strain evidence="19">RS831</strain>
        <tissue evidence="19">Whole body</tissue>
    </source>
</reference>
<keyword evidence="11" id="KW-0496">Mitochondrion</keyword>
<accession>A0A3S2P7Z9</accession>
<evidence type="ECO:0000256" key="12">
    <source>
        <dbReference type="ARBA" id="ARBA00023134"/>
    </source>
</evidence>
<comment type="similarity">
    <text evidence="5">Belongs to the TRAFAC class TrmE-Era-EngA-EngB-Septin-like GTPase superfamily. AIG1/Toc34/Toc159-like paraseptin GTPase family. IAN subfamily.</text>
</comment>
<dbReference type="OrthoDB" id="8954335at2759"/>
<evidence type="ECO:0000256" key="2">
    <source>
        <dbReference type="ARBA" id="ARBA00004240"/>
    </source>
</evidence>
<evidence type="ECO:0000256" key="4">
    <source>
        <dbReference type="ARBA" id="ARBA00004555"/>
    </source>
</evidence>
<evidence type="ECO:0000256" key="8">
    <source>
        <dbReference type="ARBA" id="ARBA00022741"/>
    </source>
</evidence>
<organism evidence="19 20">
    <name type="scientific">Oryzias javanicus</name>
    <name type="common">Javanese ricefish</name>
    <name type="synonym">Aplocheilus javanicus</name>
    <dbReference type="NCBI Taxonomy" id="123683"/>
    <lineage>
        <taxon>Eukaryota</taxon>
        <taxon>Metazoa</taxon>
        <taxon>Chordata</taxon>
        <taxon>Craniata</taxon>
        <taxon>Vertebrata</taxon>
        <taxon>Euteleostomi</taxon>
        <taxon>Actinopterygii</taxon>
        <taxon>Neopterygii</taxon>
        <taxon>Teleostei</taxon>
        <taxon>Neoteleostei</taxon>
        <taxon>Acanthomorphata</taxon>
        <taxon>Ovalentaria</taxon>
        <taxon>Atherinomorphae</taxon>
        <taxon>Beloniformes</taxon>
        <taxon>Adrianichthyidae</taxon>
        <taxon>Oryziinae</taxon>
        <taxon>Oryzias</taxon>
    </lineage>
</organism>
<keyword evidence="10" id="KW-0333">Golgi apparatus</keyword>
<evidence type="ECO:0000256" key="6">
    <source>
        <dbReference type="ARBA" id="ARBA00022490"/>
    </source>
</evidence>
<evidence type="ECO:0000256" key="13">
    <source>
        <dbReference type="ARBA" id="ARBA00056809"/>
    </source>
</evidence>
<keyword evidence="20" id="KW-1185">Reference proteome</keyword>
<dbReference type="GO" id="GO:0005794">
    <property type="term" value="C:Golgi apparatus"/>
    <property type="evidence" value="ECO:0007669"/>
    <property type="project" value="UniProtKB-SubCell"/>
</dbReference>
<dbReference type="FunFam" id="3.40.50.300:FF:000536">
    <property type="entry name" value="GTPase IMAP family member 8"/>
    <property type="match status" value="1"/>
</dbReference>
<keyword evidence="8" id="KW-0547">Nucleotide-binding</keyword>
<dbReference type="EMBL" id="CM012445">
    <property type="protein sequence ID" value="RVE68834.1"/>
    <property type="molecule type" value="Genomic_DNA"/>
</dbReference>
<dbReference type="Gene3D" id="3.40.50.300">
    <property type="entry name" value="P-loop containing nucleotide triphosphate hydrolases"/>
    <property type="match status" value="4"/>
</dbReference>
<dbReference type="AlphaFoldDB" id="A0A3S2P7Z9"/>
<dbReference type="GO" id="GO:0005783">
    <property type="term" value="C:endoplasmic reticulum"/>
    <property type="evidence" value="ECO:0007669"/>
    <property type="project" value="UniProtKB-SubCell"/>
</dbReference>
<evidence type="ECO:0000256" key="1">
    <source>
        <dbReference type="ARBA" id="ARBA00004173"/>
    </source>
</evidence>
<dbReference type="GO" id="GO:0005829">
    <property type="term" value="C:cytosol"/>
    <property type="evidence" value="ECO:0007669"/>
    <property type="project" value="UniProtKB-SubCell"/>
</dbReference>
<dbReference type="SUPFAM" id="SSF52540">
    <property type="entry name" value="P-loop containing nucleoside triphosphate hydrolases"/>
    <property type="match status" value="3"/>
</dbReference>
<reference evidence="19 20" key="1">
    <citation type="submission" date="2018-11" db="EMBL/GenBank/DDBJ databases">
        <authorList>
            <person name="Lopez-Roques C."/>
            <person name="Donnadieu C."/>
            <person name="Bouchez O."/>
            <person name="Klopp C."/>
            <person name="Cabau C."/>
            <person name="Zahm M."/>
        </authorList>
    </citation>
    <scope>NUCLEOTIDE SEQUENCE [LARGE SCALE GENOMIC DNA]</scope>
    <source>
        <strain evidence="19">RS831</strain>
        <tissue evidence="19">Whole body</tissue>
    </source>
</reference>
<keyword evidence="7" id="KW-0677">Repeat</keyword>
<dbReference type="GO" id="GO:0005525">
    <property type="term" value="F:GTP binding"/>
    <property type="evidence" value="ECO:0007669"/>
    <property type="project" value="UniProtKB-KW"/>
</dbReference>
<dbReference type="PANTHER" id="PTHR10903:SF188">
    <property type="entry name" value="GTPASE IMAP FAMILY MEMBER 2-LIKE-RELATED"/>
    <property type="match status" value="1"/>
</dbReference>
<feature type="domain" description="AIG1-type G" evidence="18">
    <location>
        <begin position="439"/>
        <end position="640"/>
    </location>
</feature>
<dbReference type="InterPro" id="IPR006703">
    <property type="entry name" value="G_AIG1"/>
</dbReference>
<keyword evidence="12" id="KW-0342">GTP-binding</keyword>
<evidence type="ECO:0000256" key="11">
    <source>
        <dbReference type="ARBA" id="ARBA00023128"/>
    </source>
</evidence>
<evidence type="ECO:0000256" key="16">
    <source>
        <dbReference type="SAM" id="Coils"/>
    </source>
</evidence>
<protein>
    <recommendedName>
        <fullName evidence="14">GTPase IMAP family member 8</fullName>
    </recommendedName>
    <alternativeName>
        <fullName evidence="15">Immune-associated nucleotide-binding protein 9</fullName>
    </alternativeName>
</protein>
<comment type="function">
    <text evidence="13">Exerts an anti-apoptotic effect in the immune system and is involved in responses to infections.</text>
</comment>
<sequence>MGGIRHQCADTEPSIKRRIRNPHLSLNMSELRMVLLGNSCSLKISVGNMILGENCLDDRAPDRCQRVSTTTDNKKRILINTPDLQHPNLCGEKLTEFVKDLGMCCNPGPHVFLLVLQPEDFTKEQKERLKSILQMFDSSYKHTLALISVIPQRGLDVREKYLQDPLLGEFLSECKYKFMRNDDFPGTKLWRTIDQILEENNGEHVSLHKHINAHMELPSRHGNQKQEKDGGFKFGGKETGVTFPGSISHSVERSDTLFPVRIVLLGKRESKRSKLSNFIIGDEAFRSQASNKLCVTTSGEWRGKSVLVVKTPDLFEMSDQMVRKEMRRCRSLSFPGPNVLLLIVKPSDFTQEDAEKLKFILSLFGQNSFKHSMIVLTHNDKQTNVLTQLLQKCGGRQYNMSEENHESLMKNIEKMMIENKESFLTFTKETRGPQCEQIKPDLNLVLCGRRGAGKTSAAKKILGLSELQSVSSQQSVRNQAEVSGRWVSVVELPTLFEKPQKEVMQESFRSISLCDPEGVHAFILVLPVDPLSDEDKGELEIIQKTFGSQVKDFTRILFTVESDPKDPNVVDFVEKDKDIQKFCQSFGGRSNILNIRNKQQISELLEKIQVEKSYSVETFVQVQMEKNIELEEEVKNLTRQDSCYEEQQSPDSLRIVLIGKTGSGKSSSGNTILGRKEFEAKSSRTSVTKRCQKVQGEVDGRPVFVVDTPGLFDTNLSNKEIQEEMVKCISLLAPGPHVFLLVIEIGRFTPEEMETLKLIKESFGEKSGQFTIILFTRGDDLQHDGQSIEDYIGQEENSLKNLIRDCGGRYHVFNNHDENNQQQIRDSGRTTAA</sequence>
<evidence type="ECO:0000256" key="14">
    <source>
        <dbReference type="ARBA" id="ARBA00073539"/>
    </source>
</evidence>
<feature type="region of interest" description="Disordered" evidence="17">
    <location>
        <begin position="814"/>
        <end position="833"/>
    </location>
</feature>
<evidence type="ECO:0000313" key="19">
    <source>
        <dbReference type="EMBL" id="RVE68834.1"/>
    </source>
</evidence>
<evidence type="ECO:0000256" key="5">
    <source>
        <dbReference type="ARBA" id="ARBA00008535"/>
    </source>
</evidence>
<evidence type="ECO:0000256" key="9">
    <source>
        <dbReference type="ARBA" id="ARBA00022824"/>
    </source>
</evidence>
<feature type="coiled-coil region" evidence="16">
    <location>
        <begin position="620"/>
        <end position="647"/>
    </location>
</feature>
<evidence type="ECO:0000259" key="18">
    <source>
        <dbReference type="PROSITE" id="PS51720"/>
    </source>
</evidence>